<dbReference type="EMBL" id="MU842891">
    <property type="protein sequence ID" value="KAK2027638.1"/>
    <property type="molecule type" value="Genomic_DNA"/>
</dbReference>
<proteinExistence type="predicted"/>
<sequence length="76" mass="8827">MAKKEYDVDVYQKNTESIAAVPTPLVTSITLRERFYCMMPNKTDRLHTNHRYRARPRHSLSLSMCVCVCVFVCVCV</sequence>
<protein>
    <submittedName>
        <fullName evidence="1">Uncharacterized protein</fullName>
    </submittedName>
</protein>
<accession>A0AAD9HEY6</accession>
<keyword evidence="2" id="KW-1185">Reference proteome</keyword>
<dbReference type="Proteomes" id="UP001232148">
    <property type="component" value="Unassembled WGS sequence"/>
</dbReference>
<evidence type="ECO:0000313" key="2">
    <source>
        <dbReference type="Proteomes" id="UP001232148"/>
    </source>
</evidence>
<comment type="caution">
    <text evidence="1">The sequence shown here is derived from an EMBL/GenBank/DDBJ whole genome shotgun (WGS) entry which is preliminary data.</text>
</comment>
<evidence type="ECO:0000313" key="1">
    <source>
        <dbReference type="EMBL" id="KAK2027638.1"/>
    </source>
</evidence>
<name>A0AAD9HEY6_9PEZI</name>
<reference evidence="1" key="1">
    <citation type="submission" date="2021-06" db="EMBL/GenBank/DDBJ databases">
        <title>Comparative genomics, transcriptomics and evolutionary studies reveal genomic signatures of adaptation to plant cell wall in hemibiotrophic fungi.</title>
        <authorList>
            <consortium name="DOE Joint Genome Institute"/>
            <person name="Baroncelli R."/>
            <person name="Diaz J.F."/>
            <person name="Benocci T."/>
            <person name="Peng M."/>
            <person name="Battaglia E."/>
            <person name="Haridas S."/>
            <person name="Andreopoulos W."/>
            <person name="Labutti K."/>
            <person name="Pangilinan J."/>
            <person name="Floch G.L."/>
            <person name="Makela M.R."/>
            <person name="Henrissat B."/>
            <person name="Grigoriev I.V."/>
            <person name="Crouch J.A."/>
            <person name="De Vries R.P."/>
            <person name="Sukno S.A."/>
            <person name="Thon M.R."/>
        </authorList>
    </citation>
    <scope>NUCLEOTIDE SEQUENCE</scope>
    <source>
        <strain evidence="1">MAFF235873</strain>
    </source>
</reference>
<gene>
    <name evidence="1" type="ORF">LX32DRAFT_432044</name>
</gene>
<organism evidence="1 2">
    <name type="scientific">Colletotrichum zoysiae</name>
    <dbReference type="NCBI Taxonomy" id="1216348"/>
    <lineage>
        <taxon>Eukaryota</taxon>
        <taxon>Fungi</taxon>
        <taxon>Dikarya</taxon>
        <taxon>Ascomycota</taxon>
        <taxon>Pezizomycotina</taxon>
        <taxon>Sordariomycetes</taxon>
        <taxon>Hypocreomycetidae</taxon>
        <taxon>Glomerellales</taxon>
        <taxon>Glomerellaceae</taxon>
        <taxon>Colletotrichum</taxon>
        <taxon>Colletotrichum graminicola species complex</taxon>
    </lineage>
</organism>
<dbReference type="AlphaFoldDB" id="A0AAD9HEY6"/>